<evidence type="ECO:0000256" key="5">
    <source>
        <dbReference type="ARBA" id="ARBA00022946"/>
    </source>
</evidence>
<dbReference type="GO" id="GO:0140662">
    <property type="term" value="F:ATP-dependent protein folding chaperone"/>
    <property type="evidence" value="ECO:0007669"/>
    <property type="project" value="InterPro"/>
</dbReference>
<dbReference type="FunFam" id="1.10.560.10:FF:000031">
    <property type="entry name" value="60 kDa heat shock protein, mitochondrial"/>
    <property type="match status" value="1"/>
</dbReference>
<dbReference type="OrthoDB" id="1733909at2759"/>
<keyword evidence="6" id="KW-0496">Mitochondrion</keyword>
<feature type="non-terminal residue" evidence="10">
    <location>
        <position position="570"/>
    </location>
</feature>
<dbReference type="SUPFAM" id="SSF52029">
    <property type="entry name" value="GroEL apical domain-like"/>
    <property type="match status" value="1"/>
</dbReference>
<dbReference type="FunFam" id="3.50.7.10:FF:000001">
    <property type="entry name" value="60 kDa chaperonin"/>
    <property type="match status" value="1"/>
</dbReference>
<comment type="caution">
    <text evidence="10">The sequence shown here is derived from an EMBL/GenBank/DDBJ whole genome shotgun (WGS) entry which is preliminary data.</text>
</comment>
<name>A0A1V9X4Z0_9ACAR</name>
<keyword evidence="4" id="KW-0067">ATP-binding</keyword>
<comment type="similarity">
    <text evidence="2 9">Belongs to the chaperonin (HSP60) family.</text>
</comment>
<dbReference type="NCBIfam" id="NF000592">
    <property type="entry name" value="PRK00013.1"/>
    <property type="match status" value="1"/>
</dbReference>
<keyword evidence="5" id="KW-0809">Transit peptide</keyword>
<dbReference type="InParanoid" id="A0A1V9X4Z0"/>
<dbReference type="HAMAP" id="MF_00600">
    <property type="entry name" value="CH60"/>
    <property type="match status" value="1"/>
</dbReference>
<dbReference type="Pfam" id="PF00118">
    <property type="entry name" value="Cpn60_TCP1"/>
    <property type="match status" value="1"/>
</dbReference>
<keyword evidence="11" id="KW-1185">Reference proteome</keyword>
<dbReference type="InterPro" id="IPR002423">
    <property type="entry name" value="Cpn60/GroEL/TCP-1"/>
</dbReference>
<dbReference type="GO" id="GO:0042026">
    <property type="term" value="P:protein refolding"/>
    <property type="evidence" value="ECO:0007669"/>
    <property type="project" value="InterPro"/>
</dbReference>
<dbReference type="GO" id="GO:0005759">
    <property type="term" value="C:mitochondrial matrix"/>
    <property type="evidence" value="ECO:0007669"/>
    <property type="project" value="UniProtKB-SubCell"/>
</dbReference>
<protein>
    <recommendedName>
        <fullName evidence="8">Heat shock protein 60</fullName>
    </recommendedName>
</protein>
<evidence type="ECO:0000256" key="4">
    <source>
        <dbReference type="ARBA" id="ARBA00022840"/>
    </source>
</evidence>
<sequence length="570" mass="60959">MNSLLRSASHQAMAVARAQTYGRLGARALATSSQLFNAKDIKFGGDVRALMLQGVDILADAVAVTMGPKGRNVILEQSWGGPKITKDGVTVAKGIELKDKFHNIGAKLVQDVANNTNEAAGDGTTTATVLARAIAREGFSQILKGANPIEIRRGVMHAVKVCIDELKKLSKQVTTPEEIAQVATISANGDTAIGTLISDAMKKVGRDGVITVKDGKTLNDELEVIEGMKFDRGYISPYFINTSKGAKVQFEDALVLFSEKKISNLQQLVPALEMCNQARRPLVIVAEDVDGEALSMLVLNRLKVGLQVVAVKAPGFGDNRKNTLHDMAVSSGGIVFGDEANLVKMEDIQMTDFGQIGEVTITKDDTLFLRGKGQKADIERRINQIKDEIELSTSEYEKEKLSERLARLSSGVALLKVGGSSEVEVTEKKDRVNDALCATRAAVEEGIVPGGGTALLRCLPALEALKCDTADQQIGVDIVRKALRMPASQIATNGGLDASVIVNKIVESNERDFGYDAANDKFVDMIKAGIIDPTKVVRTALTDAAGVASLLTTAEAVIVELPKEEKEMGS</sequence>
<dbReference type="NCBIfam" id="NF009488">
    <property type="entry name" value="PRK12850.1"/>
    <property type="match status" value="1"/>
</dbReference>
<dbReference type="SUPFAM" id="SSF48592">
    <property type="entry name" value="GroEL equatorial domain-like"/>
    <property type="match status" value="1"/>
</dbReference>
<dbReference type="PRINTS" id="PR00298">
    <property type="entry name" value="CHAPERONIN60"/>
</dbReference>
<evidence type="ECO:0000313" key="11">
    <source>
        <dbReference type="Proteomes" id="UP000192247"/>
    </source>
</evidence>
<evidence type="ECO:0000256" key="8">
    <source>
        <dbReference type="ARBA" id="ARBA00030005"/>
    </source>
</evidence>
<dbReference type="NCBIfam" id="NF009487">
    <property type="entry name" value="PRK12849.1"/>
    <property type="match status" value="1"/>
</dbReference>
<organism evidence="10 11">
    <name type="scientific">Tropilaelaps mercedesae</name>
    <dbReference type="NCBI Taxonomy" id="418985"/>
    <lineage>
        <taxon>Eukaryota</taxon>
        <taxon>Metazoa</taxon>
        <taxon>Ecdysozoa</taxon>
        <taxon>Arthropoda</taxon>
        <taxon>Chelicerata</taxon>
        <taxon>Arachnida</taxon>
        <taxon>Acari</taxon>
        <taxon>Parasitiformes</taxon>
        <taxon>Mesostigmata</taxon>
        <taxon>Gamasina</taxon>
        <taxon>Dermanyssoidea</taxon>
        <taxon>Laelapidae</taxon>
        <taxon>Tropilaelaps</taxon>
    </lineage>
</organism>
<dbReference type="PROSITE" id="PS00296">
    <property type="entry name" value="CHAPERONINS_CPN60"/>
    <property type="match status" value="1"/>
</dbReference>
<dbReference type="InterPro" id="IPR027410">
    <property type="entry name" value="TCP-1-like_intermed_sf"/>
</dbReference>
<dbReference type="InterPro" id="IPR001844">
    <property type="entry name" value="Cpn60/GroEL"/>
</dbReference>
<evidence type="ECO:0000256" key="3">
    <source>
        <dbReference type="ARBA" id="ARBA00022741"/>
    </source>
</evidence>
<dbReference type="FunFam" id="3.30.260.10:FF:000019">
    <property type="entry name" value="60 kDa heat shock mitochondrial"/>
    <property type="match status" value="1"/>
</dbReference>
<dbReference type="NCBIfam" id="TIGR02348">
    <property type="entry name" value="GroEL"/>
    <property type="match status" value="1"/>
</dbReference>
<dbReference type="Gene3D" id="3.50.7.10">
    <property type="entry name" value="GroEL"/>
    <property type="match status" value="1"/>
</dbReference>
<dbReference type="InterPro" id="IPR018370">
    <property type="entry name" value="Chaperonin_Cpn60_CS"/>
</dbReference>
<dbReference type="STRING" id="418985.A0A1V9X4Z0"/>
<accession>A0A1V9X4Z0</accession>
<dbReference type="Proteomes" id="UP000192247">
    <property type="component" value="Unassembled WGS sequence"/>
</dbReference>
<dbReference type="SUPFAM" id="SSF54849">
    <property type="entry name" value="GroEL-intermediate domain like"/>
    <property type="match status" value="1"/>
</dbReference>
<dbReference type="AlphaFoldDB" id="A0A1V9X4Z0"/>
<dbReference type="GO" id="GO:0005524">
    <property type="term" value="F:ATP binding"/>
    <property type="evidence" value="ECO:0007669"/>
    <property type="project" value="UniProtKB-KW"/>
</dbReference>
<proteinExistence type="inferred from homology"/>
<reference evidence="10 11" key="1">
    <citation type="journal article" date="2017" name="Gigascience">
        <title>Draft genome of the honey bee ectoparasitic mite, Tropilaelaps mercedesae, is shaped by the parasitic life history.</title>
        <authorList>
            <person name="Dong X."/>
            <person name="Armstrong S.D."/>
            <person name="Xia D."/>
            <person name="Makepeace B.L."/>
            <person name="Darby A.C."/>
            <person name="Kadowaki T."/>
        </authorList>
    </citation>
    <scope>NUCLEOTIDE SEQUENCE [LARGE SCALE GENOMIC DNA]</scope>
    <source>
        <strain evidence="10">Wuxi-XJTLU</strain>
    </source>
</reference>
<dbReference type="EMBL" id="MNPL01024594">
    <property type="protein sequence ID" value="OQR68466.1"/>
    <property type="molecule type" value="Genomic_DNA"/>
</dbReference>
<evidence type="ECO:0000256" key="1">
    <source>
        <dbReference type="ARBA" id="ARBA00004305"/>
    </source>
</evidence>
<keyword evidence="3" id="KW-0547">Nucleotide-binding</keyword>
<keyword evidence="10" id="KW-0346">Stress response</keyword>
<gene>
    <name evidence="10" type="ORF">BIW11_12897</name>
</gene>
<keyword evidence="7" id="KW-0143">Chaperone</keyword>
<dbReference type="PANTHER" id="PTHR45633">
    <property type="entry name" value="60 KDA HEAT SHOCK PROTEIN, MITOCHONDRIAL"/>
    <property type="match status" value="1"/>
</dbReference>
<dbReference type="CDD" id="cd03344">
    <property type="entry name" value="GroEL"/>
    <property type="match status" value="1"/>
</dbReference>
<evidence type="ECO:0000256" key="9">
    <source>
        <dbReference type="RuleBase" id="RU000418"/>
    </source>
</evidence>
<comment type="subcellular location">
    <subcellularLocation>
        <location evidence="1">Mitochondrion matrix</location>
    </subcellularLocation>
</comment>
<dbReference type="Gene3D" id="1.10.560.10">
    <property type="entry name" value="GroEL-like equatorial domain"/>
    <property type="match status" value="1"/>
</dbReference>
<dbReference type="NCBIfam" id="NF009489">
    <property type="entry name" value="PRK12851.1"/>
    <property type="match status" value="1"/>
</dbReference>
<evidence type="ECO:0000313" key="10">
    <source>
        <dbReference type="EMBL" id="OQR68466.1"/>
    </source>
</evidence>
<evidence type="ECO:0000256" key="6">
    <source>
        <dbReference type="ARBA" id="ARBA00023128"/>
    </source>
</evidence>
<evidence type="ECO:0000256" key="7">
    <source>
        <dbReference type="ARBA" id="ARBA00023186"/>
    </source>
</evidence>
<dbReference type="InterPro" id="IPR027409">
    <property type="entry name" value="GroEL-like_apical_dom_sf"/>
</dbReference>
<dbReference type="FunCoup" id="A0A1V9X4Z0">
    <property type="interactions" value="1429"/>
</dbReference>
<dbReference type="InterPro" id="IPR027413">
    <property type="entry name" value="GROEL-like_equatorial_sf"/>
</dbReference>
<dbReference type="Gene3D" id="3.30.260.10">
    <property type="entry name" value="TCP-1-like chaperonin intermediate domain"/>
    <property type="match status" value="1"/>
</dbReference>
<evidence type="ECO:0000256" key="2">
    <source>
        <dbReference type="ARBA" id="ARBA00006607"/>
    </source>
</evidence>